<evidence type="ECO:0000259" key="2">
    <source>
        <dbReference type="Pfam" id="PF08334"/>
    </source>
</evidence>
<dbReference type="InterPro" id="IPR045584">
    <property type="entry name" value="Pilin-like"/>
</dbReference>
<keyword evidence="1" id="KW-0472">Membrane</keyword>
<reference evidence="3 4" key="1">
    <citation type="submission" date="2024-09" db="EMBL/GenBank/DDBJ databases">
        <authorList>
            <person name="Sun Q."/>
            <person name="Mori K."/>
        </authorList>
    </citation>
    <scope>NUCLEOTIDE SEQUENCE [LARGE SCALE GENOMIC DNA]</scope>
    <source>
        <strain evidence="3 4">NCAIM B.02481</strain>
    </source>
</reference>
<keyword evidence="1" id="KW-0812">Transmembrane</keyword>
<feature type="transmembrane region" description="Helical" evidence="1">
    <location>
        <begin position="49"/>
        <end position="67"/>
    </location>
</feature>
<dbReference type="Proteomes" id="UP001589832">
    <property type="component" value="Unassembled WGS sequence"/>
</dbReference>
<evidence type="ECO:0000313" key="3">
    <source>
        <dbReference type="EMBL" id="MFC0605338.1"/>
    </source>
</evidence>
<proteinExistence type="predicted"/>
<dbReference type="Gene3D" id="3.30.700.10">
    <property type="entry name" value="Glycoprotein, Type 4 Pilin"/>
    <property type="match status" value="1"/>
</dbReference>
<dbReference type="Pfam" id="PF08334">
    <property type="entry name" value="T2SSG"/>
    <property type="match status" value="1"/>
</dbReference>
<accession>A0ABV6QAM7</accession>
<feature type="domain" description="Type II secretion system protein GspG C-terminal" evidence="2">
    <location>
        <begin position="77"/>
        <end position="150"/>
    </location>
</feature>
<dbReference type="SUPFAM" id="SSF54523">
    <property type="entry name" value="Pili subunits"/>
    <property type="match status" value="1"/>
</dbReference>
<organism evidence="3 4">
    <name type="scientific">Winogradskyella pulchriflava</name>
    <dbReference type="NCBI Taxonomy" id="1110688"/>
    <lineage>
        <taxon>Bacteria</taxon>
        <taxon>Pseudomonadati</taxon>
        <taxon>Bacteroidota</taxon>
        <taxon>Flavobacteriia</taxon>
        <taxon>Flavobacteriales</taxon>
        <taxon>Flavobacteriaceae</taxon>
        <taxon>Winogradskyella</taxon>
    </lineage>
</organism>
<gene>
    <name evidence="3" type="ORF">ACFFGA_12280</name>
</gene>
<sequence>MGSFIAETIAFILESYLDIKFWFKKRKRRKFEKENNLPKKLMVYPSDKIHIIFFVIVVVLVSFYMFFIQPSIDINRTEKKLNEISQILEKEKQTIGHFPKELKAIIRNNPLRKSIVYDAWDNEIQYNLEIDEQSYVLFSVGRDGLSNTEDDIYLKH</sequence>
<protein>
    <submittedName>
        <fullName evidence="3">Type II secretion system protein GspG</fullName>
    </submittedName>
</protein>
<dbReference type="RefSeq" id="WP_386064455.1">
    <property type="nucleotide sequence ID" value="NZ_JBHLTQ010000006.1"/>
</dbReference>
<dbReference type="EMBL" id="JBHLTQ010000006">
    <property type="protein sequence ID" value="MFC0605338.1"/>
    <property type="molecule type" value="Genomic_DNA"/>
</dbReference>
<feature type="transmembrane region" description="Helical" evidence="1">
    <location>
        <begin position="6"/>
        <end position="23"/>
    </location>
</feature>
<name>A0ABV6QAM7_9FLAO</name>
<evidence type="ECO:0000313" key="4">
    <source>
        <dbReference type="Proteomes" id="UP001589832"/>
    </source>
</evidence>
<comment type="caution">
    <text evidence="3">The sequence shown here is derived from an EMBL/GenBank/DDBJ whole genome shotgun (WGS) entry which is preliminary data.</text>
</comment>
<evidence type="ECO:0000256" key="1">
    <source>
        <dbReference type="SAM" id="Phobius"/>
    </source>
</evidence>
<keyword evidence="1" id="KW-1133">Transmembrane helix</keyword>
<keyword evidence="4" id="KW-1185">Reference proteome</keyword>
<dbReference type="InterPro" id="IPR013545">
    <property type="entry name" value="T2SS_protein-GspG_C"/>
</dbReference>